<protein>
    <submittedName>
        <fullName evidence="2">Putative nucleotidyltransferase/HEPN domain-containing protein</fullName>
    </submittedName>
</protein>
<dbReference type="InterPro" id="IPR043519">
    <property type="entry name" value="NT_sf"/>
</dbReference>
<comment type="caution">
    <text evidence="2">The sequence shown here is derived from an EMBL/GenBank/DDBJ whole genome shotgun (WGS) entry which is preliminary data.</text>
</comment>
<keyword evidence="2" id="KW-0808">Transferase</keyword>
<dbReference type="Gene3D" id="3.30.460.10">
    <property type="entry name" value="Beta Polymerase, domain 2"/>
    <property type="match status" value="1"/>
</dbReference>
<dbReference type="RefSeq" id="WP_054764189.1">
    <property type="nucleotide sequence ID" value="NZ_CAJFZW010000001.1"/>
</dbReference>
<dbReference type="PANTHER" id="PTHR33933:SF1">
    <property type="entry name" value="PROTEIN ADENYLYLTRANSFERASE MNTA-RELATED"/>
    <property type="match status" value="1"/>
</dbReference>
<dbReference type="SMART" id="SM00748">
    <property type="entry name" value="HEPN"/>
    <property type="match status" value="1"/>
</dbReference>
<dbReference type="InterPro" id="IPR007842">
    <property type="entry name" value="HEPN_dom"/>
</dbReference>
<dbReference type="Proteomes" id="UP000527324">
    <property type="component" value="Unassembled WGS sequence"/>
</dbReference>
<dbReference type="AlphaFoldDB" id="A0A7W9C7F8"/>
<evidence type="ECO:0000313" key="3">
    <source>
        <dbReference type="Proteomes" id="UP000527324"/>
    </source>
</evidence>
<dbReference type="GO" id="GO:0016740">
    <property type="term" value="F:transferase activity"/>
    <property type="evidence" value="ECO:0007669"/>
    <property type="project" value="UniProtKB-KW"/>
</dbReference>
<feature type="domain" description="HEPN" evidence="1">
    <location>
        <begin position="159"/>
        <end position="287"/>
    </location>
</feature>
<dbReference type="Gene3D" id="1.20.120.330">
    <property type="entry name" value="Nucleotidyltransferases domain 2"/>
    <property type="match status" value="1"/>
</dbReference>
<reference evidence="2 3" key="1">
    <citation type="submission" date="2020-08" db="EMBL/GenBank/DDBJ databases">
        <title>Genomic Encyclopedia of Type Strains, Phase IV (KMG-IV): sequencing the most valuable type-strain genomes for metagenomic binning, comparative biology and taxonomic classification.</title>
        <authorList>
            <person name="Goeker M."/>
        </authorList>
    </citation>
    <scope>NUCLEOTIDE SEQUENCE [LARGE SCALE GENOMIC DNA]</scope>
    <source>
        <strain evidence="2 3">DSM 4731</strain>
    </source>
</reference>
<organism evidence="2 3">
    <name type="scientific">Brevundimonas aurantiaca</name>
    <dbReference type="NCBI Taxonomy" id="74316"/>
    <lineage>
        <taxon>Bacteria</taxon>
        <taxon>Pseudomonadati</taxon>
        <taxon>Pseudomonadota</taxon>
        <taxon>Alphaproteobacteria</taxon>
        <taxon>Caulobacterales</taxon>
        <taxon>Caulobacteraceae</taxon>
        <taxon>Brevundimonas</taxon>
    </lineage>
</organism>
<dbReference type="InterPro" id="IPR052548">
    <property type="entry name" value="Type_VII_TA_antitoxin"/>
</dbReference>
<accession>A0A7W9C7F8</accession>
<keyword evidence="3" id="KW-1185">Reference proteome</keyword>
<dbReference type="PANTHER" id="PTHR33933">
    <property type="entry name" value="NUCLEOTIDYLTRANSFERASE"/>
    <property type="match status" value="1"/>
</dbReference>
<dbReference type="CDD" id="cd05403">
    <property type="entry name" value="NT_KNTase_like"/>
    <property type="match status" value="1"/>
</dbReference>
<sequence length="307" mass="35309">MKTTLDHLPERQQQELAHVRATLLTEFEAALRKGAGGTSDWRKGGKVLKIILFGSYARTDWVDEPDNGYLSDFDLLVIVSHPKLTDIADYWWEAENKILHDPSVGRIVNIIVHDLAEVNQALGRGEYFWTDIARDGVMLYELPGHPLATPKPMTPADALEMAQRYFDTKQADIEVWLDTVAHLLAQESTLSRRKNAAFQLHQTVEAAYICFLLVHTFYFPRSHNIKFLRSLAEDIDKRLVEAWPREQRAERRRFETLKRAYVEARYSDQYDVSREDLEMLAISARRLGAVVAEVCRERLNQLRGAAS</sequence>
<dbReference type="SUPFAM" id="SSF81593">
    <property type="entry name" value="Nucleotidyltransferase substrate binding subunit/domain"/>
    <property type="match status" value="1"/>
</dbReference>
<dbReference type="EMBL" id="JACHOQ010000003">
    <property type="protein sequence ID" value="MBB5740286.1"/>
    <property type="molecule type" value="Genomic_DNA"/>
</dbReference>
<dbReference type="SUPFAM" id="SSF81301">
    <property type="entry name" value="Nucleotidyltransferase"/>
    <property type="match status" value="1"/>
</dbReference>
<proteinExistence type="predicted"/>
<dbReference type="Pfam" id="PF05168">
    <property type="entry name" value="HEPN"/>
    <property type="match status" value="1"/>
</dbReference>
<dbReference type="PROSITE" id="PS50910">
    <property type="entry name" value="HEPN"/>
    <property type="match status" value="1"/>
</dbReference>
<evidence type="ECO:0000313" key="2">
    <source>
        <dbReference type="EMBL" id="MBB5740286.1"/>
    </source>
</evidence>
<gene>
    <name evidence="2" type="ORF">GGQ93_002000</name>
</gene>
<evidence type="ECO:0000259" key="1">
    <source>
        <dbReference type="PROSITE" id="PS50910"/>
    </source>
</evidence>
<name>A0A7W9C7F8_9CAUL</name>